<dbReference type="Pfam" id="PF14467">
    <property type="entry name" value="DUF4426"/>
    <property type="match status" value="1"/>
</dbReference>
<evidence type="ECO:0000313" key="4">
    <source>
        <dbReference type="Proteomes" id="UP000606935"/>
    </source>
</evidence>
<gene>
    <name evidence="3" type="ORF">GCM10010982_18090</name>
</gene>
<keyword evidence="4" id="KW-1185">Reference proteome</keyword>
<feature type="domain" description="DUF4426" evidence="2">
    <location>
        <begin position="25"/>
        <end position="141"/>
    </location>
</feature>
<sequence length="141" mass="16110">MRMFKILAVFCALCLTSLSQAEQMKQLGIWDVHYIALTSSFLTPEVARTYGIQRSKYNALVNISVLDSTSKEAQKVLVTGTATDLMGRSQTLEFKEITEGKAIYYIATLSFRYEEDIKFDIRLAKGNTEQKLTFQQKLYIE</sequence>
<evidence type="ECO:0000313" key="3">
    <source>
        <dbReference type="EMBL" id="GGO68659.1"/>
    </source>
</evidence>
<dbReference type="Gene3D" id="2.60.40.3340">
    <property type="entry name" value="Domain of unknown function DUF4426"/>
    <property type="match status" value="1"/>
</dbReference>
<name>A0A917YZ20_9ALTE</name>
<accession>A0A917YZ20</accession>
<dbReference type="EMBL" id="BMLS01000002">
    <property type="protein sequence ID" value="GGO68659.1"/>
    <property type="molecule type" value="Genomic_DNA"/>
</dbReference>
<evidence type="ECO:0000259" key="2">
    <source>
        <dbReference type="Pfam" id="PF14467"/>
    </source>
</evidence>
<protein>
    <recommendedName>
        <fullName evidence="2">DUF4426 domain-containing protein</fullName>
    </recommendedName>
</protein>
<organism evidence="3 4">
    <name type="scientific">Bowmanella pacifica</name>
    <dbReference type="NCBI Taxonomy" id="502051"/>
    <lineage>
        <taxon>Bacteria</taxon>
        <taxon>Pseudomonadati</taxon>
        <taxon>Pseudomonadota</taxon>
        <taxon>Gammaproteobacteria</taxon>
        <taxon>Alteromonadales</taxon>
        <taxon>Alteromonadaceae</taxon>
        <taxon>Bowmanella</taxon>
    </lineage>
</organism>
<dbReference type="InterPro" id="IPR025218">
    <property type="entry name" value="DUF4426"/>
</dbReference>
<proteinExistence type="predicted"/>
<feature type="chain" id="PRO_5037272545" description="DUF4426 domain-containing protein" evidence="1">
    <location>
        <begin position="22"/>
        <end position="141"/>
    </location>
</feature>
<comment type="caution">
    <text evidence="3">The sequence shown here is derived from an EMBL/GenBank/DDBJ whole genome shotgun (WGS) entry which is preliminary data.</text>
</comment>
<evidence type="ECO:0000256" key="1">
    <source>
        <dbReference type="SAM" id="SignalP"/>
    </source>
</evidence>
<reference evidence="3" key="1">
    <citation type="journal article" date="2014" name="Int. J. Syst. Evol. Microbiol.">
        <title>Complete genome sequence of Corynebacterium casei LMG S-19264T (=DSM 44701T), isolated from a smear-ripened cheese.</title>
        <authorList>
            <consortium name="US DOE Joint Genome Institute (JGI-PGF)"/>
            <person name="Walter F."/>
            <person name="Albersmeier A."/>
            <person name="Kalinowski J."/>
            <person name="Ruckert C."/>
        </authorList>
    </citation>
    <scope>NUCLEOTIDE SEQUENCE</scope>
    <source>
        <strain evidence="3">CGMCC 1.7086</strain>
    </source>
</reference>
<dbReference type="AlphaFoldDB" id="A0A917YZ20"/>
<reference evidence="3" key="2">
    <citation type="submission" date="2020-09" db="EMBL/GenBank/DDBJ databases">
        <authorList>
            <person name="Sun Q."/>
            <person name="Zhou Y."/>
        </authorList>
    </citation>
    <scope>NUCLEOTIDE SEQUENCE</scope>
    <source>
        <strain evidence="3">CGMCC 1.7086</strain>
    </source>
</reference>
<dbReference type="Proteomes" id="UP000606935">
    <property type="component" value="Unassembled WGS sequence"/>
</dbReference>
<feature type="signal peptide" evidence="1">
    <location>
        <begin position="1"/>
        <end position="21"/>
    </location>
</feature>
<keyword evidence="1" id="KW-0732">Signal</keyword>